<dbReference type="AlphaFoldDB" id="A0A964BUF3"/>
<feature type="coiled-coil region" evidence="1">
    <location>
        <begin position="450"/>
        <end position="554"/>
    </location>
</feature>
<organism evidence="2 3">
    <name type="scientific">Waterburya agarophytonicola KI4</name>
    <dbReference type="NCBI Taxonomy" id="2874699"/>
    <lineage>
        <taxon>Bacteria</taxon>
        <taxon>Bacillati</taxon>
        <taxon>Cyanobacteriota</taxon>
        <taxon>Cyanophyceae</taxon>
        <taxon>Pleurocapsales</taxon>
        <taxon>Hyellaceae</taxon>
        <taxon>Waterburya</taxon>
        <taxon>Waterburya agarophytonicola</taxon>
    </lineage>
</organism>
<name>A0A964BUF3_9CYAN</name>
<comment type="caution">
    <text evidence="2">The sequence shown here is derived from an EMBL/GenBank/DDBJ whole genome shotgun (WGS) entry which is preliminary data.</text>
</comment>
<evidence type="ECO:0000313" key="3">
    <source>
        <dbReference type="Proteomes" id="UP000729733"/>
    </source>
</evidence>
<dbReference type="SUPFAM" id="SSF57997">
    <property type="entry name" value="Tropomyosin"/>
    <property type="match status" value="1"/>
</dbReference>
<dbReference type="NCBIfam" id="NF038350">
    <property type="entry name" value="taxis_HmpF"/>
    <property type="match status" value="1"/>
</dbReference>
<protein>
    <submittedName>
        <fullName evidence="2">Uncharacterized protein</fullName>
    </submittedName>
</protein>
<keyword evidence="3" id="KW-1185">Reference proteome</keyword>
<proteinExistence type="predicted"/>
<dbReference type="RefSeq" id="WP_229641420.1">
    <property type="nucleotide sequence ID" value="NZ_JADWDC010000041.1"/>
</dbReference>
<keyword evidence="1" id="KW-0175">Coiled coil</keyword>
<accession>A0A964BUF3</accession>
<sequence>MLYLAEIQKQTKGFMGGVETKLKLIACQRNDQSWSLVSNEFATTDRAGDFGEGALVILNLGVNRQVQGDVESASQKIVGVLKNFSRLLEKTKNQEQEIGQWKESLTIQSEELSRQKIEMETRLEQVEQMEEEFKQFEQQKEEIAIAASEASKIQAEFEAKSAELQGAWEQLRGQQQNLEQQLRESKILDESQANNIKQQLTVLANTANLGDSLKDKLESTTTTIESQQQLLQPHWQNLTDCSEKIQAKREELESKTIELSSSKQQIQSLIDTIAQKEQQLKVAQKSLEVKQELSSFLKLRSTEQESMLEMLAGSQSDFAGVPKVNLQELENMPLPNLETVVEGLKKDLEKVARFVNDQEEELGWQCKAVEEIEAKIATVGEFERFTLEQELADELEAKKMLDQTLVGQRRSLKERHQVLLQHNRVLKRRQGVIDFDFDSEIQDIDLSSIKKGLEEQHHKLQQQQQDLAGEISQIQEDIQNLQIELEQQKTQKNELESNIVRQQEEWNEINVSVVKVQSQIDFYEQQLQPLQDTLDTLKDRVGEIEQLMADYVDKNPTGAVGEIERIIDELIA</sequence>
<dbReference type="Proteomes" id="UP000729733">
    <property type="component" value="Unassembled WGS sequence"/>
</dbReference>
<feature type="coiled-coil region" evidence="1">
    <location>
        <begin position="245"/>
        <end position="293"/>
    </location>
</feature>
<evidence type="ECO:0000313" key="2">
    <source>
        <dbReference type="EMBL" id="MCC0178352.1"/>
    </source>
</evidence>
<dbReference type="InterPro" id="IPR047813">
    <property type="entry name" value="HmpF"/>
</dbReference>
<feature type="coiled-coil region" evidence="1">
    <location>
        <begin position="102"/>
        <end position="156"/>
    </location>
</feature>
<reference evidence="2" key="1">
    <citation type="journal article" date="2021" name="Antonie Van Leeuwenhoek">
        <title>Draft genome and description of Waterburya agarophytonicola gen. nov. sp. nov. (Pleurocapsales, Cyanobacteria): a seaweed symbiont.</title>
        <authorList>
            <person name="Bonthond G."/>
            <person name="Shalygin S."/>
            <person name="Bayer T."/>
            <person name="Weinberger F."/>
        </authorList>
    </citation>
    <scope>NUCLEOTIDE SEQUENCE</scope>
    <source>
        <strain evidence="2">KI4</strain>
    </source>
</reference>
<gene>
    <name evidence="2" type="ORF">I4641_15325</name>
</gene>
<dbReference type="Gene3D" id="1.10.287.1490">
    <property type="match status" value="1"/>
</dbReference>
<evidence type="ECO:0000256" key="1">
    <source>
        <dbReference type="SAM" id="Coils"/>
    </source>
</evidence>
<dbReference type="EMBL" id="JADWDC010000041">
    <property type="protein sequence ID" value="MCC0178352.1"/>
    <property type="molecule type" value="Genomic_DNA"/>
</dbReference>